<evidence type="ECO:0000313" key="1">
    <source>
        <dbReference type="EMBL" id="KAF6339766.1"/>
    </source>
</evidence>
<gene>
    <name evidence="1" type="ORF">mRhiFer1_008043</name>
</gene>
<comment type="caution">
    <text evidence="1">The sequence shown here is derived from an EMBL/GenBank/DDBJ whole genome shotgun (WGS) entry which is preliminary data.</text>
</comment>
<name>A0A7J7WR96_RHIFE</name>
<protein>
    <submittedName>
        <fullName evidence="1">Uncharacterized protein</fullName>
    </submittedName>
</protein>
<dbReference type="EMBL" id="JACAGC010000010">
    <property type="protein sequence ID" value="KAF6339766.1"/>
    <property type="molecule type" value="Genomic_DNA"/>
</dbReference>
<dbReference type="Proteomes" id="UP000585614">
    <property type="component" value="Unassembled WGS sequence"/>
</dbReference>
<accession>A0A7J7WR96</accession>
<evidence type="ECO:0000313" key="2">
    <source>
        <dbReference type="Proteomes" id="UP000585614"/>
    </source>
</evidence>
<reference evidence="1 2" key="1">
    <citation type="journal article" date="2020" name="Nature">
        <title>Six reference-quality genomes reveal evolution of bat adaptations.</title>
        <authorList>
            <person name="Jebb D."/>
            <person name="Huang Z."/>
            <person name="Pippel M."/>
            <person name="Hughes G.M."/>
            <person name="Lavrichenko K."/>
            <person name="Devanna P."/>
            <person name="Winkler S."/>
            <person name="Jermiin L.S."/>
            <person name="Skirmuntt E.C."/>
            <person name="Katzourakis A."/>
            <person name="Burkitt-Gray L."/>
            <person name="Ray D.A."/>
            <person name="Sullivan K.A.M."/>
            <person name="Roscito J.G."/>
            <person name="Kirilenko B.M."/>
            <person name="Davalos L.M."/>
            <person name="Corthals A.P."/>
            <person name="Power M.L."/>
            <person name="Jones G."/>
            <person name="Ransome R.D."/>
            <person name="Dechmann D.K.N."/>
            <person name="Locatelli A.G."/>
            <person name="Puechmaille S.J."/>
            <person name="Fedrigo O."/>
            <person name="Jarvis E.D."/>
            <person name="Hiller M."/>
            <person name="Vernes S.C."/>
            <person name="Myers E.W."/>
            <person name="Teeling E.C."/>
        </authorList>
    </citation>
    <scope>NUCLEOTIDE SEQUENCE [LARGE SCALE GENOMIC DNA]</scope>
    <source>
        <strain evidence="1">MRhiFer1</strain>
        <tissue evidence="1">Lung</tissue>
    </source>
</reference>
<sequence>MQGGNRQDVIRTGIVSLHGSGVPAVAVSVWVVLTLCRHLVTSISSALLVLGTDINNADISIYKYGSTWHQIALVVTFTLAPWWGTQLGLRVDIIPEDIMESNDSCKCPSPFLLQKKYVTKAKVVSLVPWKRNSPSS</sequence>
<proteinExistence type="predicted"/>
<dbReference type="AlphaFoldDB" id="A0A7J7WR96"/>
<organism evidence="1 2">
    <name type="scientific">Rhinolophus ferrumequinum</name>
    <name type="common">Greater horseshoe bat</name>
    <dbReference type="NCBI Taxonomy" id="59479"/>
    <lineage>
        <taxon>Eukaryota</taxon>
        <taxon>Metazoa</taxon>
        <taxon>Chordata</taxon>
        <taxon>Craniata</taxon>
        <taxon>Vertebrata</taxon>
        <taxon>Euteleostomi</taxon>
        <taxon>Mammalia</taxon>
        <taxon>Eutheria</taxon>
        <taxon>Laurasiatheria</taxon>
        <taxon>Chiroptera</taxon>
        <taxon>Yinpterochiroptera</taxon>
        <taxon>Rhinolophoidea</taxon>
        <taxon>Rhinolophidae</taxon>
        <taxon>Rhinolophinae</taxon>
        <taxon>Rhinolophus</taxon>
    </lineage>
</organism>